<dbReference type="EMBL" id="BNHY01000098">
    <property type="protein sequence ID" value="GHN34830.1"/>
    <property type="molecule type" value="Genomic_DNA"/>
</dbReference>
<name>A0ABD0AIV7_9LACO</name>
<protein>
    <recommendedName>
        <fullName evidence="7">Pyridoxal-phosphate dependent enzyme</fullName>
    </recommendedName>
</protein>
<dbReference type="Pfam" id="PF00282">
    <property type="entry name" value="Pyridoxal_deC"/>
    <property type="match status" value="1"/>
</dbReference>
<keyword evidence="2 4" id="KW-0663">Pyridoxal phosphate</keyword>
<accession>A0ABD0AIV7</accession>
<reference evidence="5 6" key="1">
    <citation type="journal article" date="2022" name="J. Dairy Sci.">
        <title>Genetic diversity of Lactobacillus delbrueckii isolated from raw milk in Hokkaido, Japan.</title>
        <authorList>
            <person name="Tsuchihashi H."/>
            <person name="Ichikawa A."/>
            <person name="Takeda M."/>
            <person name="Koizumi A."/>
            <person name="Mizoguchi C."/>
            <person name="Ishida T."/>
            <person name="Kimura K."/>
        </authorList>
    </citation>
    <scope>NUCLEOTIDE SEQUENCE [LARGE SCALE GENOMIC DNA]</scope>
    <source>
        <strain evidence="5 6">ME-791</strain>
    </source>
</reference>
<dbReference type="Proteomes" id="UP001054884">
    <property type="component" value="Unassembled WGS sequence"/>
</dbReference>
<gene>
    <name evidence="5" type="ORF">ME791_19820</name>
</gene>
<dbReference type="Gene3D" id="3.40.640.10">
    <property type="entry name" value="Type I PLP-dependent aspartate aminotransferase-like (Major domain)"/>
    <property type="match status" value="1"/>
</dbReference>
<dbReference type="SUPFAM" id="SSF53383">
    <property type="entry name" value="PLP-dependent transferases"/>
    <property type="match status" value="1"/>
</dbReference>
<evidence type="ECO:0000256" key="1">
    <source>
        <dbReference type="ARBA" id="ARBA00001933"/>
    </source>
</evidence>
<keyword evidence="3 4" id="KW-0456">Lyase</keyword>
<evidence type="ECO:0000313" key="5">
    <source>
        <dbReference type="EMBL" id="GHN34830.1"/>
    </source>
</evidence>
<comment type="caution">
    <text evidence="5">The sequence shown here is derived from an EMBL/GenBank/DDBJ whole genome shotgun (WGS) entry which is preliminary data.</text>
</comment>
<dbReference type="AlphaFoldDB" id="A0ABD0AIV7"/>
<dbReference type="InterPro" id="IPR015424">
    <property type="entry name" value="PyrdxlP-dep_Trfase"/>
</dbReference>
<comment type="similarity">
    <text evidence="4">Belongs to the group II decarboxylase family.</text>
</comment>
<evidence type="ECO:0000256" key="4">
    <source>
        <dbReference type="RuleBase" id="RU000382"/>
    </source>
</evidence>
<evidence type="ECO:0008006" key="7">
    <source>
        <dbReference type="Google" id="ProtNLM"/>
    </source>
</evidence>
<evidence type="ECO:0000256" key="2">
    <source>
        <dbReference type="ARBA" id="ARBA00022898"/>
    </source>
</evidence>
<sequence>MGFPDCGNSLAGLAGAVAEVFLQQNLINKDICSPMGTEVEADVLNWLRELIGYAVNNKLTDVSQLGGAVTTGGVMSNTYALMAAARKYPDKKIVILPNNIGQVMRQNG</sequence>
<organism evidence="5 6">
    <name type="scientific">Lactobacillus delbrueckii</name>
    <dbReference type="NCBI Taxonomy" id="1584"/>
    <lineage>
        <taxon>Bacteria</taxon>
        <taxon>Bacillati</taxon>
        <taxon>Bacillota</taxon>
        <taxon>Bacilli</taxon>
        <taxon>Lactobacillales</taxon>
        <taxon>Lactobacillaceae</taxon>
        <taxon>Lactobacillus</taxon>
    </lineage>
</organism>
<dbReference type="InterPro" id="IPR002129">
    <property type="entry name" value="PyrdxlP-dep_de-COase"/>
</dbReference>
<dbReference type="RefSeq" id="WP_256388593.1">
    <property type="nucleotide sequence ID" value="NZ_BNHQ01000082.1"/>
</dbReference>
<dbReference type="GO" id="GO:0004058">
    <property type="term" value="F:aromatic-L-amino-acid decarboxylase activity"/>
    <property type="evidence" value="ECO:0007669"/>
    <property type="project" value="UniProtKB-ARBA"/>
</dbReference>
<dbReference type="InterPro" id="IPR015421">
    <property type="entry name" value="PyrdxlP-dep_Trfase_major"/>
</dbReference>
<evidence type="ECO:0000256" key="3">
    <source>
        <dbReference type="ARBA" id="ARBA00023239"/>
    </source>
</evidence>
<proteinExistence type="inferred from homology"/>
<comment type="cofactor">
    <cofactor evidence="1 4">
        <name>pyridoxal 5'-phosphate</name>
        <dbReference type="ChEBI" id="CHEBI:597326"/>
    </cofactor>
</comment>
<evidence type="ECO:0000313" key="6">
    <source>
        <dbReference type="Proteomes" id="UP001054884"/>
    </source>
</evidence>